<dbReference type="AlphaFoldDB" id="A0A8J2X338"/>
<dbReference type="Proteomes" id="UP000789595">
    <property type="component" value="Unassembled WGS sequence"/>
</dbReference>
<dbReference type="EMBL" id="CAKKNE010000005">
    <property type="protein sequence ID" value="CAH0376901.1"/>
    <property type="molecule type" value="Genomic_DNA"/>
</dbReference>
<feature type="region of interest" description="Disordered" evidence="2">
    <location>
        <begin position="91"/>
        <end position="263"/>
    </location>
</feature>
<keyword evidence="1" id="KW-0175">Coiled coil</keyword>
<sequence length="418" mass="43633">MFKKRSARAGGARKTTPKVQASNATSAPSLLSFGADDDEGPTFEVKKRKLKQKKKRKEDPAPAPAPQPSADYSAAGLAALRGAQTALPAELLAESSKRAAEEAAQHEAAEEPAEDTAARARKARVARASSRAATEELDRTVNVEDFDARNLSDDDASDDGLGGRATAQDFVPVPGRANHSIAARLQDEERRRWLQAGADAGDVDAPAAPGGAMDAALRKAGGLHEDDDELEAHEAEVARRGASTKAVAGAVLPEAAPRRRPTTYQDVYATVATRADELEIGEGEWEPRRRLKEACDHARAEAAQAERQVEARRAALQAWEGSVSAAAADEAAASKAIADLDKAKRVVEEAEAACGAAPDDMGLARLRAALAEAASVVATAASDDGAAPPDFFAVYASDAPPPAPEVAAPPRAAATDFF</sequence>
<comment type="caution">
    <text evidence="3">The sequence shown here is derived from an EMBL/GenBank/DDBJ whole genome shotgun (WGS) entry which is preliminary data.</text>
</comment>
<proteinExistence type="predicted"/>
<feature type="compositionally biased region" description="Low complexity" evidence="2">
    <location>
        <begin position="196"/>
        <end position="215"/>
    </location>
</feature>
<feature type="compositionally biased region" description="Polar residues" evidence="2">
    <location>
        <begin position="17"/>
        <end position="29"/>
    </location>
</feature>
<evidence type="ECO:0000313" key="4">
    <source>
        <dbReference type="Proteomes" id="UP000789595"/>
    </source>
</evidence>
<reference evidence="3" key="1">
    <citation type="submission" date="2021-11" db="EMBL/GenBank/DDBJ databases">
        <authorList>
            <consortium name="Genoscope - CEA"/>
            <person name="William W."/>
        </authorList>
    </citation>
    <scope>NUCLEOTIDE SEQUENCE</scope>
</reference>
<feature type="compositionally biased region" description="Basic residues" evidence="2">
    <location>
        <begin position="46"/>
        <end position="56"/>
    </location>
</feature>
<feature type="compositionally biased region" description="Basic and acidic residues" evidence="2">
    <location>
        <begin position="133"/>
        <end position="152"/>
    </location>
</feature>
<organism evidence="3 4">
    <name type="scientific">Pelagomonas calceolata</name>
    <dbReference type="NCBI Taxonomy" id="35677"/>
    <lineage>
        <taxon>Eukaryota</taxon>
        <taxon>Sar</taxon>
        <taxon>Stramenopiles</taxon>
        <taxon>Ochrophyta</taxon>
        <taxon>Pelagophyceae</taxon>
        <taxon>Pelagomonadales</taxon>
        <taxon>Pelagomonadaceae</taxon>
        <taxon>Pelagomonas</taxon>
    </lineage>
</organism>
<feature type="compositionally biased region" description="Basic and acidic residues" evidence="2">
    <location>
        <begin position="95"/>
        <end position="109"/>
    </location>
</feature>
<protein>
    <submittedName>
        <fullName evidence="3">Uncharacterized protein</fullName>
    </submittedName>
</protein>
<gene>
    <name evidence="3" type="ORF">PECAL_5P14980</name>
</gene>
<evidence type="ECO:0000256" key="1">
    <source>
        <dbReference type="SAM" id="Coils"/>
    </source>
</evidence>
<feature type="coiled-coil region" evidence="1">
    <location>
        <begin position="288"/>
        <end position="353"/>
    </location>
</feature>
<feature type="region of interest" description="Disordered" evidence="2">
    <location>
        <begin position="1"/>
        <end position="76"/>
    </location>
</feature>
<evidence type="ECO:0000256" key="2">
    <source>
        <dbReference type="SAM" id="MobiDB-lite"/>
    </source>
</evidence>
<name>A0A8J2X338_9STRA</name>
<accession>A0A8J2X338</accession>
<keyword evidence="4" id="KW-1185">Reference proteome</keyword>
<evidence type="ECO:0000313" key="3">
    <source>
        <dbReference type="EMBL" id="CAH0376901.1"/>
    </source>
</evidence>